<dbReference type="EMBL" id="LR798228">
    <property type="protein sequence ID" value="CAB5207217.1"/>
    <property type="molecule type" value="Genomic_DNA"/>
</dbReference>
<keyword evidence="2" id="KW-0812">Transmembrane</keyword>
<protein>
    <submittedName>
        <fullName evidence="4">Uncharacterized protein</fullName>
    </submittedName>
</protein>
<evidence type="ECO:0000313" key="5">
    <source>
        <dbReference type="EMBL" id="CAB4202309.1"/>
    </source>
</evidence>
<keyword evidence="2" id="KW-0472">Membrane</keyword>
<evidence type="ECO:0000313" key="3">
    <source>
        <dbReference type="EMBL" id="CAB4126951.1"/>
    </source>
</evidence>
<proteinExistence type="predicted"/>
<organism evidence="4">
    <name type="scientific">uncultured Caudovirales phage</name>
    <dbReference type="NCBI Taxonomy" id="2100421"/>
    <lineage>
        <taxon>Viruses</taxon>
        <taxon>Duplodnaviria</taxon>
        <taxon>Heunggongvirae</taxon>
        <taxon>Uroviricota</taxon>
        <taxon>Caudoviricetes</taxon>
        <taxon>Peduoviridae</taxon>
        <taxon>Maltschvirus</taxon>
        <taxon>Maltschvirus maltsch</taxon>
    </lineage>
</organism>
<feature type="coiled-coil region" evidence="1">
    <location>
        <begin position="7"/>
        <end position="34"/>
    </location>
</feature>
<evidence type="ECO:0000256" key="2">
    <source>
        <dbReference type="SAM" id="Phobius"/>
    </source>
</evidence>
<evidence type="ECO:0000313" key="6">
    <source>
        <dbReference type="EMBL" id="CAB5207217.1"/>
    </source>
</evidence>
<reference evidence="4" key="1">
    <citation type="submission" date="2020-04" db="EMBL/GenBank/DDBJ databases">
        <authorList>
            <person name="Chiriac C."/>
            <person name="Salcher M."/>
            <person name="Ghai R."/>
            <person name="Kavagutti S V."/>
        </authorList>
    </citation>
    <scope>NUCLEOTIDE SEQUENCE</scope>
</reference>
<feature type="transmembrane region" description="Helical" evidence="2">
    <location>
        <begin position="38"/>
        <end position="58"/>
    </location>
</feature>
<name>A0A6J5LDJ6_9CAUD</name>
<gene>
    <name evidence="5" type="ORF">UFOVP1363_2</name>
    <name evidence="6" type="ORF">UFOVP179_36</name>
    <name evidence="4" type="ORF">UFOVP260_43</name>
    <name evidence="3" type="ORF">UFOVP85_19</name>
</gene>
<keyword evidence="1" id="KW-0175">Coiled coil</keyword>
<sequence>MEQIEDRINIERRISKAEENLVSLDKDLKDIKKTLRGLVGLVFSLNTTIIGILTKGFGTLS</sequence>
<dbReference type="EMBL" id="LR796198">
    <property type="protein sequence ID" value="CAB4126951.1"/>
    <property type="molecule type" value="Genomic_DNA"/>
</dbReference>
<evidence type="ECO:0000256" key="1">
    <source>
        <dbReference type="SAM" id="Coils"/>
    </source>
</evidence>
<keyword evidence="2" id="KW-1133">Transmembrane helix</keyword>
<evidence type="ECO:0000313" key="4">
    <source>
        <dbReference type="EMBL" id="CAB4132614.1"/>
    </source>
</evidence>
<dbReference type="EMBL" id="LR796260">
    <property type="protein sequence ID" value="CAB4132614.1"/>
    <property type="molecule type" value="Genomic_DNA"/>
</dbReference>
<dbReference type="EMBL" id="LR797327">
    <property type="protein sequence ID" value="CAB4202309.1"/>
    <property type="molecule type" value="Genomic_DNA"/>
</dbReference>
<accession>A0A6J5LDJ6</accession>